<keyword evidence="2" id="KW-1185">Reference proteome</keyword>
<dbReference type="Proteomes" id="UP000789366">
    <property type="component" value="Unassembled WGS sequence"/>
</dbReference>
<protein>
    <submittedName>
        <fullName evidence="1">11030_t:CDS:1</fullName>
    </submittedName>
</protein>
<feature type="non-terminal residue" evidence="1">
    <location>
        <position position="60"/>
    </location>
</feature>
<feature type="non-terminal residue" evidence="1">
    <location>
        <position position="1"/>
    </location>
</feature>
<dbReference type="EMBL" id="CAJVPW010054187">
    <property type="protein sequence ID" value="CAG8771258.1"/>
    <property type="molecule type" value="Genomic_DNA"/>
</dbReference>
<evidence type="ECO:0000313" key="1">
    <source>
        <dbReference type="EMBL" id="CAG8771258.1"/>
    </source>
</evidence>
<comment type="caution">
    <text evidence="1">The sequence shown here is derived from an EMBL/GenBank/DDBJ whole genome shotgun (WGS) entry which is preliminary data.</text>
</comment>
<evidence type="ECO:0000313" key="2">
    <source>
        <dbReference type="Proteomes" id="UP000789366"/>
    </source>
</evidence>
<name>A0ACA9R072_9GLOM</name>
<reference evidence="1" key="1">
    <citation type="submission" date="2021-06" db="EMBL/GenBank/DDBJ databases">
        <authorList>
            <person name="Kallberg Y."/>
            <person name="Tangrot J."/>
            <person name="Rosling A."/>
        </authorList>
    </citation>
    <scope>NUCLEOTIDE SEQUENCE</scope>
    <source>
        <strain evidence="1">28 12/20/2015</strain>
    </source>
</reference>
<accession>A0ACA9R072</accession>
<gene>
    <name evidence="1" type="ORF">SPELUC_LOCUS15793</name>
</gene>
<organism evidence="1 2">
    <name type="scientific">Cetraspora pellucida</name>
    <dbReference type="NCBI Taxonomy" id="1433469"/>
    <lineage>
        <taxon>Eukaryota</taxon>
        <taxon>Fungi</taxon>
        <taxon>Fungi incertae sedis</taxon>
        <taxon>Mucoromycota</taxon>
        <taxon>Glomeromycotina</taxon>
        <taxon>Glomeromycetes</taxon>
        <taxon>Diversisporales</taxon>
        <taxon>Gigasporaceae</taxon>
        <taxon>Cetraspora</taxon>
    </lineage>
</organism>
<sequence>TSHWRKSYDNFNLIIEAAEKNFFSIEEIVDKLSRSKVTINYFQEVNREDLDTLINFLVSK</sequence>
<proteinExistence type="predicted"/>